<evidence type="ECO:0000313" key="3">
    <source>
        <dbReference type="Proteomes" id="UP000306402"/>
    </source>
</evidence>
<comment type="caution">
    <text evidence="2">The sequence shown here is derived from an EMBL/GenBank/DDBJ whole genome shotgun (WGS) entry which is preliminary data.</text>
</comment>
<gene>
    <name evidence="2" type="ORF">FEN17_20045</name>
</gene>
<dbReference type="Proteomes" id="UP000306402">
    <property type="component" value="Unassembled WGS sequence"/>
</dbReference>
<reference evidence="2 3" key="1">
    <citation type="submission" date="2019-05" db="EMBL/GenBank/DDBJ databases">
        <authorList>
            <person name="Qu J.-H."/>
        </authorList>
    </citation>
    <scope>NUCLEOTIDE SEQUENCE [LARGE SCALE GENOMIC DNA]</scope>
    <source>
        <strain evidence="2 3">T17</strain>
    </source>
</reference>
<feature type="domain" description="HTH cro/C1-type" evidence="1">
    <location>
        <begin position="48"/>
        <end position="109"/>
    </location>
</feature>
<dbReference type="PROSITE" id="PS50943">
    <property type="entry name" value="HTH_CROC1"/>
    <property type="match status" value="1"/>
</dbReference>
<dbReference type="InterPro" id="IPR001387">
    <property type="entry name" value="Cro/C1-type_HTH"/>
</dbReference>
<dbReference type="SUPFAM" id="SSF47413">
    <property type="entry name" value="lambda repressor-like DNA-binding domains"/>
    <property type="match status" value="1"/>
</dbReference>
<dbReference type="SMART" id="SM00530">
    <property type="entry name" value="HTH_XRE"/>
    <property type="match status" value="1"/>
</dbReference>
<sequence length="113" mass="13017">MIMNNKKEILEKLNALAPTTSIRFKERVEKRVARGEYLERSRVTAINILSALRQRKMTQKDLAELLNVTPQTVNQWVKGNENFTFETIGKIEKALGLGMFELTRPIESVKVEI</sequence>
<evidence type="ECO:0000313" key="2">
    <source>
        <dbReference type="EMBL" id="TLU98885.1"/>
    </source>
</evidence>
<dbReference type="AlphaFoldDB" id="A0A5R9KRH3"/>
<evidence type="ECO:0000259" key="1">
    <source>
        <dbReference type="PROSITE" id="PS50943"/>
    </source>
</evidence>
<protein>
    <submittedName>
        <fullName evidence="2">Helix-turn-helix transcriptional regulator</fullName>
    </submittedName>
</protein>
<proteinExistence type="predicted"/>
<dbReference type="CDD" id="cd00093">
    <property type="entry name" value="HTH_XRE"/>
    <property type="match status" value="1"/>
</dbReference>
<name>A0A5R9KRH3_9BACT</name>
<organism evidence="2 3">
    <name type="scientific">Dyadobacter luticola</name>
    <dbReference type="NCBI Taxonomy" id="1979387"/>
    <lineage>
        <taxon>Bacteria</taxon>
        <taxon>Pseudomonadati</taxon>
        <taxon>Bacteroidota</taxon>
        <taxon>Cytophagia</taxon>
        <taxon>Cytophagales</taxon>
        <taxon>Spirosomataceae</taxon>
        <taxon>Dyadobacter</taxon>
    </lineage>
</organism>
<dbReference type="EMBL" id="VCEJ01000005">
    <property type="protein sequence ID" value="TLU98885.1"/>
    <property type="molecule type" value="Genomic_DNA"/>
</dbReference>
<accession>A0A5R9KRH3</accession>
<keyword evidence="3" id="KW-1185">Reference proteome</keyword>
<dbReference type="OrthoDB" id="680449at2"/>
<dbReference type="Pfam" id="PF01381">
    <property type="entry name" value="HTH_3"/>
    <property type="match status" value="1"/>
</dbReference>
<dbReference type="InterPro" id="IPR010982">
    <property type="entry name" value="Lambda_DNA-bd_dom_sf"/>
</dbReference>
<dbReference type="Gene3D" id="1.10.260.40">
    <property type="entry name" value="lambda repressor-like DNA-binding domains"/>
    <property type="match status" value="1"/>
</dbReference>
<dbReference type="GO" id="GO:0003677">
    <property type="term" value="F:DNA binding"/>
    <property type="evidence" value="ECO:0007669"/>
    <property type="project" value="InterPro"/>
</dbReference>